<reference evidence="16" key="1">
    <citation type="journal article" date="2004" name="Environ. Microbiol.">
        <title>The genome of Desulfotalea psychrophila, a sulfate-reducing bacterium from permanently cold Arctic sediments.</title>
        <authorList>
            <person name="Rabus R."/>
            <person name="Ruepp A."/>
            <person name="Frickey T."/>
            <person name="Rattei T."/>
            <person name="Fartmann B."/>
            <person name="Stark M."/>
            <person name="Bauer M."/>
            <person name="Zibat A."/>
            <person name="Lombardot T."/>
            <person name="Becker I."/>
            <person name="Amann J."/>
            <person name="Gellner K."/>
            <person name="Teeling H."/>
            <person name="Leuschner W.D."/>
            <person name="Gloeckner F.-O."/>
            <person name="Lupas A.N."/>
            <person name="Amann R."/>
            <person name="Klenk H.-P."/>
        </authorList>
    </citation>
    <scope>NUCLEOTIDE SEQUENCE [LARGE SCALE GENOMIC DNA]</scope>
    <source>
        <strain evidence="16">DSM 12343 / LSv54</strain>
    </source>
</reference>
<dbReference type="PANTHER" id="PTHR43513:SF3">
    <property type="entry name" value="DIHYDROOROTATE DEHYDROGENASE B (NAD(+)), ELECTRON TRANSFER SUBUNIT-RELATED"/>
    <property type="match status" value="1"/>
</dbReference>
<dbReference type="AlphaFoldDB" id="Q6AIT5"/>
<gene>
    <name evidence="11" type="primary">pyrK</name>
    <name evidence="15" type="ordered locus">DP3016</name>
</gene>
<evidence type="ECO:0000256" key="10">
    <source>
        <dbReference type="ARBA" id="ARBA00023014"/>
    </source>
</evidence>
<keyword evidence="5 11" id="KW-0479">Metal-binding</keyword>
<dbReference type="PIRSF" id="PIRSF006816">
    <property type="entry name" value="Cyc3_hyd_g"/>
    <property type="match status" value="1"/>
</dbReference>
<accession>Q6AIT5</accession>
<dbReference type="GO" id="GO:0009055">
    <property type="term" value="F:electron transfer activity"/>
    <property type="evidence" value="ECO:0007669"/>
    <property type="project" value="UniProtKB-UniRule"/>
</dbReference>
<dbReference type="Pfam" id="PF10418">
    <property type="entry name" value="DHODB_Fe-S_bind"/>
    <property type="match status" value="1"/>
</dbReference>
<evidence type="ECO:0000256" key="4">
    <source>
        <dbReference type="ARBA" id="ARBA00022714"/>
    </source>
</evidence>
<evidence type="ECO:0000256" key="12">
    <source>
        <dbReference type="PIRSR" id="PIRSR006816-1"/>
    </source>
</evidence>
<keyword evidence="8 11" id="KW-0249">Electron transport</keyword>
<dbReference type="InterPro" id="IPR019480">
    <property type="entry name" value="Dihydroorotate_DH_Fe-S-bd"/>
</dbReference>
<dbReference type="eggNOG" id="COG0543">
    <property type="taxonomic scope" value="Bacteria"/>
</dbReference>
<comment type="cofactor">
    <cofactor evidence="11 12">
        <name>FAD</name>
        <dbReference type="ChEBI" id="CHEBI:57692"/>
    </cofactor>
    <text evidence="11 12">Binds 1 FAD per subunit.</text>
</comment>
<protein>
    <recommendedName>
        <fullName evidence="11">Dihydroorotate dehydrogenase B (NAD(+)), electron transfer subunit</fullName>
    </recommendedName>
    <alternativeName>
        <fullName evidence="11">Dihydroorotate oxidase B, electron transfer subunit</fullName>
    </alternativeName>
</protein>
<evidence type="ECO:0000313" key="15">
    <source>
        <dbReference type="EMBL" id="CAG37745.1"/>
    </source>
</evidence>
<dbReference type="GO" id="GO:0046872">
    <property type="term" value="F:metal ion binding"/>
    <property type="evidence" value="ECO:0007669"/>
    <property type="project" value="UniProtKB-KW"/>
</dbReference>
<feature type="binding site" evidence="11 13">
    <location>
        <position position="234"/>
    </location>
    <ligand>
        <name>[2Fe-2S] cluster</name>
        <dbReference type="ChEBI" id="CHEBI:190135"/>
    </ligand>
</feature>
<keyword evidence="10 11" id="KW-0411">Iron-sulfur</keyword>
<proteinExistence type="inferred from homology"/>
<dbReference type="STRING" id="177439.DP3016"/>
<keyword evidence="9 11" id="KW-0408">Iron</keyword>
<evidence type="ECO:0000259" key="14">
    <source>
        <dbReference type="PROSITE" id="PS51384"/>
    </source>
</evidence>
<dbReference type="Proteomes" id="UP000000602">
    <property type="component" value="Chromosome"/>
</dbReference>
<dbReference type="InterPro" id="IPR001433">
    <property type="entry name" value="OxRdtase_FAD/NAD-bd"/>
</dbReference>
<evidence type="ECO:0000256" key="7">
    <source>
        <dbReference type="ARBA" id="ARBA00022975"/>
    </source>
</evidence>
<sequence>MAQNQENAIITSVEQLSAENFRMGFHAPKIAAVAHPGQFVMVRRMGSTDPLLRRPFCIHQVDDDGGLQLYFKVVGRGTKLLSQLTLGEELSILGPLGKGFALVNNRPACLVGGGLGIAPLLFLTRKLAEGADDPSQIRVILGGRSRAEVEPLVADFEQYGVQVFSTTDDGSFVRKGFVTEVLQEQALVADCQVYTCGPEAMMARVFEHCQEKGLACQVSVEKEMACGIGACLGCCKTKADGTYTHVCINGPVYNAEELQWKK</sequence>
<dbReference type="InterPro" id="IPR039261">
    <property type="entry name" value="FNR_nucleotide-bd"/>
</dbReference>
<dbReference type="Pfam" id="PF00970">
    <property type="entry name" value="FAD_binding_6"/>
    <property type="match status" value="1"/>
</dbReference>
<evidence type="ECO:0000256" key="1">
    <source>
        <dbReference type="ARBA" id="ARBA00006422"/>
    </source>
</evidence>
<dbReference type="Gene3D" id="2.10.240.10">
    <property type="entry name" value="Dihydroorotate dehydrogenase, electron transfer subunit"/>
    <property type="match status" value="1"/>
</dbReference>
<dbReference type="GO" id="GO:0044205">
    <property type="term" value="P:'de novo' UMP biosynthetic process"/>
    <property type="evidence" value="ECO:0007669"/>
    <property type="project" value="UniProtKB-UniRule"/>
</dbReference>
<dbReference type="UniPathway" id="UPA00070">
    <property type="reaction ID" value="UER00945"/>
</dbReference>
<dbReference type="EMBL" id="CR522870">
    <property type="protein sequence ID" value="CAG37745.1"/>
    <property type="molecule type" value="Genomic_DNA"/>
</dbReference>
<dbReference type="Gene3D" id="2.40.30.10">
    <property type="entry name" value="Translation factors"/>
    <property type="match status" value="1"/>
</dbReference>
<dbReference type="PANTHER" id="PTHR43513">
    <property type="entry name" value="DIHYDROOROTATE DEHYDROGENASE B (NAD(+)), ELECTRON TRANSFER SUBUNIT"/>
    <property type="match status" value="1"/>
</dbReference>
<evidence type="ECO:0000256" key="13">
    <source>
        <dbReference type="PIRSR" id="PIRSR006816-2"/>
    </source>
</evidence>
<dbReference type="OrthoDB" id="9796486at2"/>
<dbReference type="GO" id="GO:0050660">
    <property type="term" value="F:flavin adenine dinucleotide binding"/>
    <property type="evidence" value="ECO:0007669"/>
    <property type="project" value="InterPro"/>
</dbReference>
<dbReference type="SUPFAM" id="SSF52343">
    <property type="entry name" value="Ferredoxin reductase-like, C-terminal NADP-linked domain"/>
    <property type="match status" value="1"/>
</dbReference>
<evidence type="ECO:0000256" key="5">
    <source>
        <dbReference type="ARBA" id="ARBA00022723"/>
    </source>
</evidence>
<comment type="cofactor">
    <cofactor evidence="11">
        <name>[2Fe-2S] cluster</name>
        <dbReference type="ChEBI" id="CHEBI:190135"/>
    </cofactor>
    <text evidence="11">Binds 1 [2Fe-2S] cluster per subunit.</text>
</comment>
<dbReference type="InterPro" id="IPR037117">
    <property type="entry name" value="Dihydroorotate_DH_ele_sf"/>
</dbReference>
<dbReference type="KEGG" id="dps:DP3016"/>
<comment type="similarity">
    <text evidence="1 11">Belongs to the PyrK family.</text>
</comment>
<dbReference type="HOGENOM" id="CLU_003827_1_2_7"/>
<dbReference type="CDD" id="cd06218">
    <property type="entry name" value="DHOD_e_trans"/>
    <property type="match status" value="1"/>
</dbReference>
<dbReference type="Gene3D" id="3.40.50.80">
    <property type="entry name" value="Nucleotide-binding domain of ferredoxin-NADP reductase (FNR) module"/>
    <property type="match status" value="1"/>
</dbReference>
<keyword evidence="4 11" id="KW-0001">2Fe-2S</keyword>
<evidence type="ECO:0000256" key="6">
    <source>
        <dbReference type="ARBA" id="ARBA00022827"/>
    </source>
</evidence>
<evidence type="ECO:0000256" key="3">
    <source>
        <dbReference type="ARBA" id="ARBA00022630"/>
    </source>
</evidence>
<dbReference type="PRINTS" id="PR00409">
    <property type="entry name" value="PHDIOXRDTASE"/>
</dbReference>
<dbReference type="GO" id="GO:0016491">
    <property type="term" value="F:oxidoreductase activity"/>
    <property type="evidence" value="ECO:0007669"/>
    <property type="project" value="InterPro"/>
</dbReference>
<comment type="pathway">
    <text evidence="11">Pyrimidine metabolism; UMP biosynthesis via de novo pathway; orotate from (S)-dihydroorotate (NAD(+) route): step 1/1.</text>
</comment>
<comment type="function">
    <text evidence="11">Responsible for channeling the electrons from the oxidation of dihydroorotate from the FMN redox center in the PyrD type B subunit to the ultimate electron acceptor NAD(+).</text>
</comment>
<organism evidence="15 16">
    <name type="scientific">Desulfotalea psychrophila (strain LSv54 / DSM 12343)</name>
    <dbReference type="NCBI Taxonomy" id="177439"/>
    <lineage>
        <taxon>Bacteria</taxon>
        <taxon>Pseudomonadati</taxon>
        <taxon>Thermodesulfobacteriota</taxon>
        <taxon>Desulfobulbia</taxon>
        <taxon>Desulfobulbales</taxon>
        <taxon>Desulfocapsaceae</taxon>
        <taxon>Desulfotalea</taxon>
    </lineage>
</organism>
<keyword evidence="16" id="KW-1185">Reference proteome</keyword>
<keyword evidence="3 11" id="KW-0285">Flavoprotein</keyword>
<feature type="binding site" evidence="11 12">
    <location>
        <begin position="77"/>
        <end position="78"/>
    </location>
    <ligand>
        <name>FAD</name>
        <dbReference type="ChEBI" id="CHEBI:57692"/>
    </ligand>
</feature>
<feature type="binding site" evidence="11 13">
    <location>
        <position position="231"/>
    </location>
    <ligand>
        <name>[2Fe-2S] cluster</name>
        <dbReference type="ChEBI" id="CHEBI:190135"/>
    </ligand>
</feature>
<dbReference type="InterPro" id="IPR023455">
    <property type="entry name" value="Dihydroorotate_DHASE_ETsu"/>
</dbReference>
<dbReference type="SUPFAM" id="SSF63380">
    <property type="entry name" value="Riboflavin synthase domain-like"/>
    <property type="match status" value="1"/>
</dbReference>
<feature type="binding site" evidence="11 13">
    <location>
        <position position="247"/>
    </location>
    <ligand>
        <name>[2Fe-2S] cluster</name>
        <dbReference type="ChEBI" id="CHEBI:190135"/>
    </ligand>
</feature>
<dbReference type="PROSITE" id="PS51384">
    <property type="entry name" value="FAD_FR"/>
    <property type="match status" value="1"/>
</dbReference>
<keyword evidence="7 11" id="KW-0665">Pyrimidine biosynthesis</keyword>
<comment type="caution">
    <text evidence="11">Lacks conserved residue(s) required for the propagation of feature annotation.</text>
</comment>
<evidence type="ECO:0000313" key="16">
    <source>
        <dbReference type="Proteomes" id="UP000000602"/>
    </source>
</evidence>
<dbReference type="HAMAP" id="MF_01211">
    <property type="entry name" value="DHODB_Fe_S_bind"/>
    <property type="match status" value="1"/>
</dbReference>
<dbReference type="InterPro" id="IPR012165">
    <property type="entry name" value="Cyt_c3_hydrogenase_gsu"/>
</dbReference>
<dbReference type="RefSeq" id="WP_011190257.1">
    <property type="nucleotide sequence ID" value="NC_006138.1"/>
</dbReference>
<dbReference type="InterPro" id="IPR017927">
    <property type="entry name" value="FAD-bd_FR_type"/>
</dbReference>
<evidence type="ECO:0000256" key="11">
    <source>
        <dbReference type="HAMAP-Rule" id="MF_01211"/>
    </source>
</evidence>
<keyword evidence="6 11" id="KW-0274">FAD</keyword>
<evidence type="ECO:0000256" key="2">
    <source>
        <dbReference type="ARBA" id="ARBA00022448"/>
    </source>
</evidence>
<comment type="subunit">
    <text evidence="11">Heterotetramer of 2 PyrK and 2 PyrD type B subunits.</text>
</comment>
<dbReference type="InterPro" id="IPR050353">
    <property type="entry name" value="PyrK_electron_transfer"/>
</dbReference>
<evidence type="ECO:0000256" key="9">
    <source>
        <dbReference type="ARBA" id="ARBA00023004"/>
    </source>
</evidence>
<feature type="binding site" evidence="11 13">
    <location>
        <position position="226"/>
    </location>
    <ligand>
        <name>[2Fe-2S] cluster</name>
        <dbReference type="ChEBI" id="CHEBI:190135"/>
    </ligand>
</feature>
<dbReference type="InterPro" id="IPR008333">
    <property type="entry name" value="Cbr1-like_FAD-bd_dom"/>
</dbReference>
<comment type="cofactor">
    <cofactor evidence="13">
        <name>[2Fe-2S] cluster</name>
        <dbReference type="ChEBI" id="CHEBI:190135"/>
    </cofactor>
    <text evidence="13">Binds 1 [2Fe-2S] cluster per subunit.</text>
</comment>
<dbReference type="GO" id="GO:0051537">
    <property type="term" value="F:2 iron, 2 sulfur cluster binding"/>
    <property type="evidence" value="ECO:0007669"/>
    <property type="project" value="UniProtKB-KW"/>
</dbReference>
<evidence type="ECO:0000256" key="8">
    <source>
        <dbReference type="ARBA" id="ARBA00022982"/>
    </source>
</evidence>
<keyword evidence="2 11" id="KW-0813">Transport</keyword>
<name>Q6AIT5_DESPS</name>
<dbReference type="InterPro" id="IPR017938">
    <property type="entry name" value="Riboflavin_synthase-like_b-brl"/>
</dbReference>
<feature type="domain" description="FAD-binding FR-type" evidence="14">
    <location>
        <begin position="3"/>
        <end position="102"/>
    </location>
</feature>
<dbReference type="Pfam" id="PF00175">
    <property type="entry name" value="NAD_binding_1"/>
    <property type="match status" value="1"/>
</dbReference>